<dbReference type="Pfam" id="PF03830">
    <property type="entry name" value="PTSIIB_sorb"/>
    <property type="match status" value="1"/>
</dbReference>
<comment type="caution">
    <text evidence="9">The sequence shown here is derived from an EMBL/GenBank/DDBJ whole genome shotgun (WGS) entry which is preliminary data.</text>
</comment>
<accession>A0AAW6CSK0</accession>
<keyword evidence="5" id="KW-0808">Transferase</keyword>
<keyword evidence="4 9" id="KW-0762">Sugar transport</keyword>
<dbReference type="GO" id="GO:0016301">
    <property type="term" value="F:kinase activity"/>
    <property type="evidence" value="ECO:0007669"/>
    <property type="project" value="UniProtKB-KW"/>
</dbReference>
<keyword evidence="3" id="KW-0963">Cytoplasm</keyword>
<dbReference type="InterPro" id="IPR004720">
    <property type="entry name" value="PTS_IIB_sorbose-sp"/>
</dbReference>
<protein>
    <submittedName>
        <fullName evidence="9">PTS sugar transporter subunit IIB</fullName>
    </submittedName>
</protein>
<evidence type="ECO:0000259" key="8">
    <source>
        <dbReference type="PROSITE" id="PS51101"/>
    </source>
</evidence>
<dbReference type="RefSeq" id="WP_195222221.1">
    <property type="nucleotide sequence ID" value="NZ_CALZNX010000057.1"/>
</dbReference>
<dbReference type="Gene3D" id="3.40.35.10">
    <property type="entry name" value="Phosphotransferase system, sorbose subfamily IIB component"/>
    <property type="match status" value="1"/>
</dbReference>
<dbReference type="GO" id="GO:0008982">
    <property type="term" value="F:protein-N(PI)-phosphohistidine-sugar phosphotransferase activity"/>
    <property type="evidence" value="ECO:0007669"/>
    <property type="project" value="InterPro"/>
</dbReference>
<dbReference type="SUPFAM" id="SSF52728">
    <property type="entry name" value="PTS IIb component"/>
    <property type="match status" value="1"/>
</dbReference>
<evidence type="ECO:0000256" key="7">
    <source>
        <dbReference type="ARBA" id="ARBA00022777"/>
    </source>
</evidence>
<name>A0AAW6CSK0_9FIRM</name>
<dbReference type="Proteomes" id="UP001212981">
    <property type="component" value="Unassembled WGS sequence"/>
</dbReference>
<evidence type="ECO:0000256" key="1">
    <source>
        <dbReference type="ARBA" id="ARBA00004496"/>
    </source>
</evidence>
<dbReference type="EMBL" id="JAQLXO010000015">
    <property type="protein sequence ID" value="MDB7982858.1"/>
    <property type="molecule type" value="Genomic_DNA"/>
</dbReference>
<evidence type="ECO:0000256" key="6">
    <source>
        <dbReference type="ARBA" id="ARBA00022683"/>
    </source>
</evidence>
<dbReference type="GO" id="GO:0009401">
    <property type="term" value="P:phosphoenolpyruvate-dependent sugar phosphotransferase system"/>
    <property type="evidence" value="ECO:0007669"/>
    <property type="project" value="UniProtKB-KW"/>
</dbReference>
<reference evidence="9" key="1">
    <citation type="submission" date="2023-01" db="EMBL/GenBank/DDBJ databases">
        <title>Human gut microbiome strain richness.</title>
        <authorList>
            <person name="Chen-Liaw A."/>
        </authorList>
    </citation>
    <scope>NUCLEOTIDE SEQUENCE</scope>
    <source>
        <strain evidence="9">D8_m1001271B151109d0_201107</strain>
    </source>
</reference>
<organism evidence="9 10">
    <name type="scientific">Faecalicoccus pleomorphus</name>
    <dbReference type="NCBI Taxonomy" id="1323"/>
    <lineage>
        <taxon>Bacteria</taxon>
        <taxon>Bacillati</taxon>
        <taxon>Bacillota</taxon>
        <taxon>Erysipelotrichia</taxon>
        <taxon>Erysipelotrichales</taxon>
        <taxon>Erysipelotrichaceae</taxon>
        <taxon>Faecalicoccus</taxon>
    </lineage>
</organism>
<evidence type="ECO:0000313" key="9">
    <source>
        <dbReference type="EMBL" id="MDB7982858.1"/>
    </source>
</evidence>
<keyword evidence="7" id="KW-0418">Kinase</keyword>
<sequence length="162" mass="18458">MADIRLVRVDFRLMHGQVIANWVNQVDANAILIINEQLANDKFMQNVYKMAAPKGIRVSIMNLEKAMDRIQSEKWKDRRLIVLFKSVTDAKIAFDKGFPMKELQVGGLGSGNGRVQITNQIWLNKDDTEKLMEINNKGTKVHLRAVPKEEAISIERAAKKIL</sequence>
<evidence type="ECO:0000256" key="3">
    <source>
        <dbReference type="ARBA" id="ARBA00022490"/>
    </source>
</evidence>
<evidence type="ECO:0000256" key="5">
    <source>
        <dbReference type="ARBA" id="ARBA00022679"/>
    </source>
</evidence>
<dbReference type="InterPro" id="IPR036667">
    <property type="entry name" value="PTS_IIB_sorbose-sp_sf"/>
</dbReference>
<keyword evidence="2" id="KW-0813">Transport</keyword>
<dbReference type="AlphaFoldDB" id="A0AAW6CSK0"/>
<gene>
    <name evidence="9" type="ORF">PND82_08525</name>
</gene>
<proteinExistence type="predicted"/>
<feature type="domain" description="PTS EIIB type-4" evidence="8">
    <location>
        <begin position="1"/>
        <end position="162"/>
    </location>
</feature>
<evidence type="ECO:0000313" key="10">
    <source>
        <dbReference type="Proteomes" id="UP001212981"/>
    </source>
</evidence>
<comment type="subcellular location">
    <subcellularLocation>
        <location evidence="1">Cytoplasm</location>
    </subcellularLocation>
</comment>
<dbReference type="GO" id="GO:0005737">
    <property type="term" value="C:cytoplasm"/>
    <property type="evidence" value="ECO:0007669"/>
    <property type="project" value="UniProtKB-SubCell"/>
</dbReference>
<keyword evidence="6" id="KW-0598">Phosphotransferase system</keyword>
<dbReference type="PROSITE" id="PS51101">
    <property type="entry name" value="PTS_EIIB_TYPE_4"/>
    <property type="match status" value="1"/>
</dbReference>
<evidence type="ECO:0000256" key="4">
    <source>
        <dbReference type="ARBA" id="ARBA00022597"/>
    </source>
</evidence>
<evidence type="ECO:0000256" key="2">
    <source>
        <dbReference type="ARBA" id="ARBA00022448"/>
    </source>
</evidence>